<protein>
    <recommendedName>
        <fullName evidence="2">F-box domain-containing protein</fullName>
    </recommendedName>
</protein>
<organism evidence="3 4">
    <name type="scientific">Marasmius crinis-equi</name>
    <dbReference type="NCBI Taxonomy" id="585013"/>
    <lineage>
        <taxon>Eukaryota</taxon>
        <taxon>Fungi</taxon>
        <taxon>Dikarya</taxon>
        <taxon>Basidiomycota</taxon>
        <taxon>Agaricomycotina</taxon>
        <taxon>Agaricomycetes</taxon>
        <taxon>Agaricomycetidae</taxon>
        <taxon>Agaricales</taxon>
        <taxon>Marasmiineae</taxon>
        <taxon>Marasmiaceae</taxon>
        <taxon>Marasmius</taxon>
    </lineage>
</organism>
<accession>A0ABR3FJY3</accession>
<evidence type="ECO:0000313" key="3">
    <source>
        <dbReference type="EMBL" id="KAL0575696.1"/>
    </source>
</evidence>
<dbReference type="InterPro" id="IPR036047">
    <property type="entry name" value="F-box-like_dom_sf"/>
</dbReference>
<dbReference type="Proteomes" id="UP001465976">
    <property type="component" value="Unassembled WGS sequence"/>
</dbReference>
<sequence length="644" mass="74608">MRRSSRLQPKAPQTPRNDADEDEKPVKTKKTKVQPSKKVKTSTQSAEQPKDDQGNVGKRRGKRGFLEKLAREAPMDVVLEVFTHLQPLDILHLARTSKNLREMLMNRSSSPIWRAARQNIPGLPPLPAELSEPQYAALAFDSICQVCLRGTCENVIWECFIRCHKNCAPKVFYSLDELSKLKNWNNEVATMMLRGIGRGYISQVYDRKLFGDEPRYLPSIVKRLRLQYQAIQGEKELEEWECAKVAEIVALQKFSSQCEKWSREWAIHSALVRDCEDLALRRQRHDEIAKRLKALGWNDEELLDHEFGAHPLVDQTKPLTDRAWSTIEPTLVELLKNIKEKRFDQVYASRHQLLKTVYEFHCKMKCKSEYDVFPPIGDFIVSPQAKAVNDLIWNTPKDQQVTQAQFIRVLLQQVNLEEMTEEWKARIHRDLESSEEDVFYCRRCREVTWAPRLYAHKCCLDSFDPFATSVHHPKWERASEANFNPFVDFHWSFWSSSGRLEKSESGTRYRKMVQELCGASDLKSVDELDPDSLFKCSCGMLLRWTWAIAHTLPDHTLSLVQDEQVLDAARVSESAQPPMVRSKTVLCLLCKTTPTSTHWNETIQEHMQKKHGIDQRDVKRGVQWALKADTPFDSLRPKPVRLVG</sequence>
<evidence type="ECO:0000256" key="1">
    <source>
        <dbReference type="SAM" id="MobiDB-lite"/>
    </source>
</evidence>
<reference evidence="3 4" key="1">
    <citation type="submission" date="2024-02" db="EMBL/GenBank/DDBJ databases">
        <title>A draft genome for the cacao thread blight pathogen Marasmius crinis-equi.</title>
        <authorList>
            <person name="Cohen S.P."/>
            <person name="Baruah I.K."/>
            <person name="Amoako-Attah I."/>
            <person name="Bukari Y."/>
            <person name="Meinhardt L.W."/>
            <person name="Bailey B.A."/>
        </authorList>
    </citation>
    <scope>NUCLEOTIDE SEQUENCE [LARGE SCALE GENOMIC DNA]</scope>
    <source>
        <strain evidence="3 4">GH-76</strain>
    </source>
</reference>
<dbReference type="EMBL" id="JBAHYK010000282">
    <property type="protein sequence ID" value="KAL0575696.1"/>
    <property type="molecule type" value="Genomic_DNA"/>
</dbReference>
<proteinExistence type="predicted"/>
<dbReference type="InterPro" id="IPR001810">
    <property type="entry name" value="F-box_dom"/>
</dbReference>
<name>A0ABR3FJY3_9AGAR</name>
<feature type="region of interest" description="Disordered" evidence="1">
    <location>
        <begin position="1"/>
        <end position="62"/>
    </location>
</feature>
<evidence type="ECO:0000259" key="2">
    <source>
        <dbReference type="PROSITE" id="PS50181"/>
    </source>
</evidence>
<dbReference type="Pfam" id="PF00646">
    <property type="entry name" value="F-box"/>
    <property type="match status" value="1"/>
</dbReference>
<keyword evidence="4" id="KW-1185">Reference proteome</keyword>
<feature type="domain" description="F-box" evidence="2">
    <location>
        <begin position="67"/>
        <end position="116"/>
    </location>
</feature>
<feature type="compositionally biased region" description="Basic residues" evidence="1">
    <location>
        <begin position="27"/>
        <end position="40"/>
    </location>
</feature>
<comment type="caution">
    <text evidence="3">The sequence shown here is derived from an EMBL/GenBank/DDBJ whole genome shotgun (WGS) entry which is preliminary data.</text>
</comment>
<gene>
    <name evidence="3" type="ORF">V5O48_006284</name>
</gene>
<dbReference type="SUPFAM" id="SSF81383">
    <property type="entry name" value="F-box domain"/>
    <property type="match status" value="1"/>
</dbReference>
<dbReference type="PROSITE" id="PS50181">
    <property type="entry name" value="FBOX"/>
    <property type="match status" value="1"/>
</dbReference>
<evidence type="ECO:0000313" key="4">
    <source>
        <dbReference type="Proteomes" id="UP001465976"/>
    </source>
</evidence>